<feature type="domain" description="Signal transduction histidine kinase internal region" evidence="3">
    <location>
        <begin position="248"/>
        <end position="324"/>
    </location>
</feature>
<comment type="caution">
    <text evidence="4">The sequence shown here is derived from an EMBL/GenBank/DDBJ whole genome shotgun (WGS) entry which is preliminary data.</text>
</comment>
<evidence type="ECO:0000259" key="2">
    <source>
        <dbReference type="Pfam" id="PF02518"/>
    </source>
</evidence>
<accession>A0ABN7R271</accession>
<dbReference type="EMBL" id="CAJRAU010000001">
    <property type="protein sequence ID" value="CAG5067567.1"/>
    <property type="molecule type" value="Genomic_DNA"/>
</dbReference>
<dbReference type="Pfam" id="PF02518">
    <property type="entry name" value="HATPase_c"/>
    <property type="match status" value="1"/>
</dbReference>
<dbReference type="InterPro" id="IPR036890">
    <property type="entry name" value="HATPase_C_sf"/>
</dbReference>
<evidence type="ECO:0000256" key="1">
    <source>
        <dbReference type="SAM" id="Phobius"/>
    </source>
</evidence>
<gene>
    <name evidence="4" type="ORF">DYBT9623_00288</name>
</gene>
<dbReference type="InterPro" id="IPR010559">
    <property type="entry name" value="Sig_transdc_His_kin_internal"/>
</dbReference>
<dbReference type="SUPFAM" id="SSF55874">
    <property type="entry name" value="ATPase domain of HSP90 chaperone/DNA topoisomerase II/histidine kinase"/>
    <property type="match status" value="1"/>
</dbReference>
<dbReference type="InterPro" id="IPR050640">
    <property type="entry name" value="Bact_2-comp_sensor_kinase"/>
</dbReference>
<dbReference type="PANTHER" id="PTHR34220">
    <property type="entry name" value="SENSOR HISTIDINE KINASE YPDA"/>
    <property type="match status" value="1"/>
</dbReference>
<keyword evidence="1" id="KW-0812">Transmembrane</keyword>
<sequence>MQGIRPDNAVEYEFQVSEFPGKKVVAPWNRISSFTDSIQIRASGFPKMAYLGGYRAALGAALIVDVREVKRSRIISTAVIAWEPVQPEITSIYTSATLDQLFQQLQAPWLADQHPPGSFSSGVKIPSSNTNLVFTLQEGVFARNQIQYELTRNGKVHTAWRNNAYANSFVWLKDLPHGDYKIRIRYTAQPQQIAELSFEITRVWHETIAFRLLAAILSLVFVLLLLLFVRQRRKSRRAEINKSILQLELKALYAQLNPHFVFNALSSIQALINKQDIRAANAYLSDFARLTRDSLVHSQKNEIALHEEIQTLDTYLKLEKLRFGFSYNIKVEPGVNEYETNIPALLLQPLVENAVKHGVAGKEEAGHIELLINKSGHDMVIILKDNGEGITEKTSVSGLGLKLTRDRISLLNQIHPGRQINLAIQNTVPKGARLTLTFNQWFDEGTTDRR</sequence>
<name>A0ABN7R271_9BACT</name>
<dbReference type="PANTHER" id="PTHR34220:SF7">
    <property type="entry name" value="SENSOR HISTIDINE KINASE YPDA"/>
    <property type="match status" value="1"/>
</dbReference>
<reference evidence="4 5" key="1">
    <citation type="submission" date="2021-04" db="EMBL/GenBank/DDBJ databases">
        <authorList>
            <person name="Rodrigo-Torres L."/>
            <person name="Arahal R. D."/>
            <person name="Lucena T."/>
        </authorList>
    </citation>
    <scope>NUCLEOTIDE SEQUENCE [LARGE SCALE GENOMIC DNA]</scope>
    <source>
        <strain evidence="4 5">CECT 9623</strain>
    </source>
</reference>
<dbReference type="RefSeq" id="WP_215231732.1">
    <property type="nucleotide sequence ID" value="NZ_CAJRAU010000001.1"/>
</dbReference>
<evidence type="ECO:0008006" key="6">
    <source>
        <dbReference type="Google" id="ProtNLM"/>
    </source>
</evidence>
<proteinExistence type="predicted"/>
<evidence type="ECO:0000313" key="5">
    <source>
        <dbReference type="Proteomes" id="UP000679725"/>
    </source>
</evidence>
<keyword evidence="1" id="KW-0472">Membrane</keyword>
<protein>
    <recommendedName>
        <fullName evidence="6">Histidine kinase</fullName>
    </recommendedName>
</protein>
<dbReference type="Pfam" id="PF06580">
    <property type="entry name" value="His_kinase"/>
    <property type="match status" value="1"/>
</dbReference>
<organism evidence="4 5">
    <name type="scientific">Dyadobacter linearis</name>
    <dbReference type="NCBI Taxonomy" id="2823330"/>
    <lineage>
        <taxon>Bacteria</taxon>
        <taxon>Pseudomonadati</taxon>
        <taxon>Bacteroidota</taxon>
        <taxon>Cytophagia</taxon>
        <taxon>Cytophagales</taxon>
        <taxon>Spirosomataceae</taxon>
        <taxon>Dyadobacter</taxon>
    </lineage>
</organism>
<dbReference type="Gene3D" id="3.30.565.10">
    <property type="entry name" value="Histidine kinase-like ATPase, C-terminal domain"/>
    <property type="match status" value="1"/>
</dbReference>
<feature type="domain" description="Histidine kinase/HSP90-like ATPase" evidence="2">
    <location>
        <begin position="346"/>
        <end position="438"/>
    </location>
</feature>
<evidence type="ECO:0000259" key="3">
    <source>
        <dbReference type="Pfam" id="PF06580"/>
    </source>
</evidence>
<feature type="transmembrane region" description="Helical" evidence="1">
    <location>
        <begin position="208"/>
        <end position="229"/>
    </location>
</feature>
<keyword evidence="5" id="KW-1185">Reference proteome</keyword>
<dbReference type="InterPro" id="IPR003594">
    <property type="entry name" value="HATPase_dom"/>
</dbReference>
<evidence type="ECO:0000313" key="4">
    <source>
        <dbReference type="EMBL" id="CAG5067567.1"/>
    </source>
</evidence>
<dbReference type="Proteomes" id="UP000679725">
    <property type="component" value="Unassembled WGS sequence"/>
</dbReference>
<keyword evidence="1" id="KW-1133">Transmembrane helix</keyword>